<comment type="caution">
    <text evidence="16">The sequence shown here is derived from an EMBL/GenBank/DDBJ whole genome shotgun (WGS) entry which is preliminary data.</text>
</comment>
<comment type="domain">
    <text evidence="12">Consists of two distinct domains, a catalytic core and a N-terminal extension that is involved in tRNA binding.</text>
</comment>
<dbReference type="InterPro" id="IPR006195">
    <property type="entry name" value="aa-tRNA-synth_II"/>
</dbReference>
<reference evidence="16" key="1">
    <citation type="submission" date="2020-10" db="EMBL/GenBank/DDBJ databases">
        <authorList>
            <person name="Gilroy R."/>
        </authorList>
    </citation>
    <scope>NUCLEOTIDE SEQUENCE</scope>
    <source>
        <strain evidence="16">35461</strain>
    </source>
</reference>
<dbReference type="NCBIfam" id="TIGR00414">
    <property type="entry name" value="serS"/>
    <property type="match status" value="1"/>
</dbReference>
<evidence type="ECO:0000256" key="5">
    <source>
        <dbReference type="ARBA" id="ARBA00022598"/>
    </source>
</evidence>
<keyword evidence="4 12" id="KW-0963">Cytoplasm</keyword>
<evidence type="ECO:0000256" key="2">
    <source>
        <dbReference type="ARBA" id="ARBA00005045"/>
    </source>
</evidence>
<evidence type="ECO:0000256" key="11">
    <source>
        <dbReference type="ARBA" id="ARBA00048823"/>
    </source>
</evidence>
<dbReference type="SUPFAM" id="SSF46589">
    <property type="entry name" value="tRNA-binding arm"/>
    <property type="match status" value="1"/>
</dbReference>
<proteinExistence type="inferred from homology"/>
<dbReference type="InterPro" id="IPR033729">
    <property type="entry name" value="SerRS_core"/>
</dbReference>
<evidence type="ECO:0000256" key="3">
    <source>
        <dbReference type="ARBA" id="ARBA00010728"/>
    </source>
</evidence>
<evidence type="ECO:0000256" key="7">
    <source>
        <dbReference type="ARBA" id="ARBA00022840"/>
    </source>
</evidence>
<evidence type="ECO:0000256" key="12">
    <source>
        <dbReference type="HAMAP-Rule" id="MF_00176"/>
    </source>
</evidence>
<dbReference type="PRINTS" id="PR00981">
    <property type="entry name" value="TRNASYNTHSER"/>
</dbReference>
<keyword evidence="8 12" id="KW-0648">Protein biosynthesis</keyword>
<feature type="binding site" evidence="13">
    <location>
        <position position="231"/>
    </location>
    <ligand>
        <name>L-serine</name>
        <dbReference type="ChEBI" id="CHEBI:33384"/>
    </ligand>
</feature>
<dbReference type="Pfam" id="PF02403">
    <property type="entry name" value="Seryl_tRNA_N"/>
    <property type="match status" value="1"/>
</dbReference>
<dbReference type="PIRSF" id="PIRSF001529">
    <property type="entry name" value="Ser-tRNA-synth_IIa"/>
    <property type="match status" value="1"/>
</dbReference>
<accession>A0A9D1NN92</accession>
<gene>
    <name evidence="12 16" type="primary">serS</name>
    <name evidence="16" type="ORF">IAC79_03790</name>
</gene>
<comment type="similarity">
    <text evidence="3 12">Belongs to the class-II aminoacyl-tRNA synthetase family. Type-1 seryl-tRNA synthetase subfamily.</text>
</comment>
<dbReference type="InterPro" id="IPR002314">
    <property type="entry name" value="aa-tRNA-synt_IIb"/>
</dbReference>
<evidence type="ECO:0000256" key="1">
    <source>
        <dbReference type="ARBA" id="ARBA00004496"/>
    </source>
</evidence>
<dbReference type="SUPFAM" id="SSF55681">
    <property type="entry name" value="Class II aaRS and biotin synthetases"/>
    <property type="match status" value="1"/>
</dbReference>
<dbReference type="GO" id="GO:0004828">
    <property type="term" value="F:serine-tRNA ligase activity"/>
    <property type="evidence" value="ECO:0007669"/>
    <property type="project" value="UniProtKB-UniRule"/>
</dbReference>
<feature type="binding site" evidence="12 13">
    <location>
        <position position="285"/>
    </location>
    <ligand>
        <name>L-serine</name>
        <dbReference type="ChEBI" id="CHEBI:33384"/>
    </ligand>
</feature>
<dbReference type="PANTHER" id="PTHR43697">
    <property type="entry name" value="SERYL-TRNA SYNTHETASE"/>
    <property type="match status" value="1"/>
</dbReference>
<comment type="function">
    <text evidence="12">Catalyzes the attachment of serine to tRNA(Ser). Is also able to aminoacylate tRNA(Sec) with serine, to form the misacylated tRNA L-seryl-tRNA(Sec), which will be further converted into selenocysteinyl-tRNA(Sec).</text>
</comment>
<evidence type="ECO:0000256" key="8">
    <source>
        <dbReference type="ARBA" id="ARBA00022917"/>
    </source>
</evidence>
<feature type="binding site" evidence="12">
    <location>
        <position position="278"/>
    </location>
    <ligand>
        <name>ATP</name>
        <dbReference type="ChEBI" id="CHEBI:30616"/>
    </ligand>
</feature>
<dbReference type="Proteomes" id="UP000886845">
    <property type="component" value="Unassembled WGS sequence"/>
</dbReference>
<feature type="domain" description="Aminoacyl-transfer RNA synthetases class-II family profile" evidence="15">
    <location>
        <begin position="139"/>
        <end position="409"/>
    </location>
</feature>
<dbReference type="GO" id="GO:0006434">
    <property type="term" value="P:seryl-tRNA aminoacylation"/>
    <property type="evidence" value="ECO:0007669"/>
    <property type="project" value="UniProtKB-UniRule"/>
</dbReference>
<dbReference type="Gene3D" id="3.30.930.10">
    <property type="entry name" value="Bira Bifunctional Protein, Domain 2"/>
    <property type="match status" value="1"/>
</dbReference>
<dbReference type="InterPro" id="IPR002317">
    <property type="entry name" value="Ser-tRNA-ligase_type_1"/>
</dbReference>
<dbReference type="InterPro" id="IPR010978">
    <property type="entry name" value="tRNA-bd_arm"/>
</dbReference>
<dbReference type="PANTHER" id="PTHR43697:SF1">
    <property type="entry name" value="SERINE--TRNA LIGASE"/>
    <property type="match status" value="1"/>
</dbReference>
<feature type="binding site" evidence="13">
    <location>
        <position position="382"/>
    </location>
    <ligand>
        <name>L-serine</name>
        <dbReference type="ChEBI" id="CHEBI:33384"/>
    </ligand>
</feature>
<evidence type="ECO:0000256" key="6">
    <source>
        <dbReference type="ARBA" id="ARBA00022741"/>
    </source>
</evidence>
<dbReference type="EC" id="6.1.1.11" evidence="12"/>
<feature type="binding site" evidence="12 14">
    <location>
        <begin position="262"/>
        <end position="264"/>
    </location>
    <ligand>
        <name>ATP</name>
        <dbReference type="ChEBI" id="CHEBI:30616"/>
    </ligand>
</feature>
<dbReference type="GO" id="GO:0016260">
    <property type="term" value="P:selenocysteine biosynthetic process"/>
    <property type="evidence" value="ECO:0007669"/>
    <property type="project" value="UniProtKB-UniRule"/>
</dbReference>
<comment type="catalytic activity">
    <reaction evidence="11 12">
        <text>tRNA(Ser) + L-serine + ATP = L-seryl-tRNA(Ser) + AMP + diphosphate + H(+)</text>
        <dbReference type="Rhea" id="RHEA:12292"/>
        <dbReference type="Rhea" id="RHEA-COMP:9669"/>
        <dbReference type="Rhea" id="RHEA-COMP:9703"/>
        <dbReference type="ChEBI" id="CHEBI:15378"/>
        <dbReference type="ChEBI" id="CHEBI:30616"/>
        <dbReference type="ChEBI" id="CHEBI:33019"/>
        <dbReference type="ChEBI" id="CHEBI:33384"/>
        <dbReference type="ChEBI" id="CHEBI:78442"/>
        <dbReference type="ChEBI" id="CHEBI:78533"/>
        <dbReference type="ChEBI" id="CHEBI:456215"/>
        <dbReference type="EC" id="6.1.1.11"/>
    </reaction>
</comment>
<dbReference type="EMBL" id="DVOR01000120">
    <property type="protein sequence ID" value="HIV09216.1"/>
    <property type="molecule type" value="Genomic_DNA"/>
</dbReference>
<keyword evidence="6 12" id="KW-0547">Nucleotide-binding</keyword>
<dbReference type="Gene3D" id="1.10.287.40">
    <property type="entry name" value="Serine-tRNA synthetase, tRNA binding domain"/>
    <property type="match status" value="1"/>
</dbReference>
<reference evidence="16" key="2">
    <citation type="journal article" date="2021" name="PeerJ">
        <title>Extensive microbial diversity within the chicken gut microbiome revealed by metagenomics and culture.</title>
        <authorList>
            <person name="Gilroy R."/>
            <person name="Ravi A."/>
            <person name="Getino M."/>
            <person name="Pursley I."/>
            <person name="Horton D.L."/>
            <person name="Alikhan N.F."/>
            <person name="Baker D."/>
            <person name="Gharbi K."/>
            <person name="Hall N."/>
            <person name="Watson M."/>
            <person name="Adriaenssens E.M."/>
            <person name="Foster-Nyarko E."/>
            <person name="Jarju S."/>
            <person name="Secka A."/>
            <person name="Antonio M."/>
            <person name="Oren A."/>
            <person name="Chaudhuri R.R."/>
            <person name="La Ragione R."/>
            <person name="Hildebrand F."/>
            <person name="Pallen M.J."/>
        </authorList>
    </citation>
    <scope>NUCLEOTIDE SEQUENCE</scope>
    <source>
        <strain evidence="16">35461</strain>
    </source>
</reference>
<feature type="binding site" evidence="13">
    <location>
        <position position="262"/>
    </location>
    <ligand>
        <name>L-serine</name>
        <dbReference type="ChEBI" id="CHEBI:33384"/>
    </ligand>
</feature>
<dbReference type="CDD" id="cd00770">
    <property type="entry name" value="SerRS_core"/>
    <property type="match status" value="1"/>
</dbReference>
<keyword evidence="5 12" id="KW-0436">Ligase</keyword>
<protein>
    <recommendedName>
        <fullName evidence="12">Serine--tRNA ligase</fullName>
        <ecNumber evidence="12">6.1.1.11</ecNumber>
    </recommendedName>
    <alternativeName>
        <fullName evidence="12">Seryl-tRNA synthetase</fullName>
        <shortName evidence="12">SerRS</shortName>
    </alternativeName>
    <alternativeName>
        <fullName evidence="12">Seryl-tRNA(Ser/Sec) synthetase</fullName>
    </alternativeName>
</protein>
<organism evidence="16 17">
    <name type="scientific">Candidatus Spyradenecus faecavium</name>
    <dbReference type="NCBI Taxonomy" id="2840947"/>
    <lineage>
        <taxon>Bacteria</taxon>
        <taxon>Pseudomonadati</taxon>
        <taxon>Lentisphaerota</taxon>
        <taxon>Lentisphaeria</taxon>
        <taxon>Lentisphaerales</taxon>
        <taxon>Lentisphaeraceae</taxon>
        <taxon>Lentisphaeraceae incertae sedis</taxon>
        <taxon>Candidatus Spyradenecus</taxon>
    </lineage>
</organism>
<comment type="catalytic activity">
    <reaction evidence="10 12">
        <text>tRNA(Sec) + L-serine + ATP = L-seryl-tRNA(Sec) + AMP + diphosphate + H(+)</text>
        <dbReference type="Rhea" id="RHEA:42580"/>
        <dbReference type="Rhea" id="RHEA-COMP:9742"/>
        <dbReference type="Rhea" id="RHEA-COMP:10128"/>
        <dbReference type="ChEBI" id="CHEBI:15378"/>
        <dbReference type="ChEBI" id="CHEBI:30616"/>
        <dbReference type="ChEBI" id="CHEBI:33019"/>
        <dbReference type="ChEBI" id="CHEBI:33384"/>
        <dbReference type="ChEBI" id="CHEBI:78442"/>
        <dbReference type="ChEBI" id="CHEBI:78533"/>
        <dbReference type="ChEBI" id="CHEBI:456215"/>
        <dbReference type="EC" id="6.1.1.11"/>
    </reaction>
</comment>
<dbReference type="PROSITE" id="PS50862">
    <property type="entry name" value="AA_TRNA_LIGASE_II"/>
    <property type="match status" value="1"/>
</dbReference>
<evidence type="ECO:0000256" key="10">
    <source>
        <dbReference type="ARBA" id="ARBA00047929"/>
    </source>
</evidence>
<comment type="pathway">
    <text evidence="2 12">Aminoacyl-tRNA biosynthesis; selenocysteinyl-tRNA(Sec) biosynthesis; L-seryl-tRNA(Sec) from L-serine and tRNA(Sec): step 1/1.</text>
</comment>
<dbReference type="InterPro" id="IPR015866">
    <property type="entry name" value="Ser-tRNA-synth_1_N"/>
</dbReference>
<dbReference type="InterPro" id="IPR045864">
    <property type="entry name" value="aa-tRNA-synth_II/BPL/LPL"/>
</dbReference>
<evidence type="ECO:0000256" key="13">
    <source>
        <dbReference type="PIRSR" id="PIRSR001529-1"/>
    </source>
</evidence>
<dbReference type="AlphaFoldDB" id="A0A9D1NN92"/>
<dbReference type="HAMAP" id="MF_00176">
    <property type="entry name" value="Ser_tRNA_synth_type1"/>
    <property type="match status" value="1"/>
</dbReference>
<evidence type="ECO:0000313" key="17">
    <source>
        <dbReference type="Proteomes" id="UP000886845"/>
    </source>
</evidence>
<comment type="subunit">
    <text evidence="12">Homodimer. The tRNA molecule binds across the dimer.</text>
</comment>
<feature type="binding site" evidence="12">
    <location>
        <begin position="231"/>
        <end position="233"/>
    </location>
    <ligand>
        <name>L-serine</name>
        <dbReference type="ChEBI" id="CHEBI:33384"/>
    </ligand>
</feature>
<keyword evidence="7 12" id="KW-0067">ATP-binding</keyword>
<evidence type="ECO:0000313" key="16">
    <source>
        <dbReference type="EMBL" id="HIV09216.1"/>
    </source>
</evidence>
<feature type="binding site" evidence="14">
    <location>
        <begin position="278"/>
        <end position="281"/>
    </location>
    <ligand>
        <name>ATP</name>
        <dbReference type="ChEBI" id="CHEBI:30616"/>
    </ligand>
</feature>
<dbReference type="InterPro" id="IPR042103">
    <property type="entry name" value="SerRS_1_N_sf"/>
</dbReference>
<dbReference type="GO" id="GO:0005524">
    <property type="term" value="F:ATP binding"/>
    <property type="evidence" value="ECO:0007669"/>
    <property type="project" value="UniProtKB-UniRule"/>
</dbReference>
<sequence length="425" mass="47598">MLDIKRIRERPDEVREGLKRRWMDTALVDNVLELDAKRRALVTETDALKAKRNEVSKSIGARVKAGEDVEAVKAEMRAVGDAIAAKDVEIRATEEAFREAMLRIPNVPNKDIATGPDSSANRDVRHVGTMPTFDFQPLDHIALGEKLGIFDFPRGVKLTGTGFPILLGPGARLQRALIQYMLDLHTRFQGYTEMLPPFVVNTASMIGTGQLPKMKDDMYHCEVDDFWLIPTAEVPVTNYYRDDVLEAAQLPVKLTAYTPCFRREAGSAGKDTRGILRVHQFDKVEMVKFVDPATSYDELEKLVQDAEDVLTGLGLHFRVLELCSGDISFSAAKCYDLELWAPGQQAWLEVSSCSNFESFQARRANIRYRRPDGKLDFVHTLNGSGVALPRLMIAILEQCQQADGSVLLPEAIRPYFGADRLTPVR</sequence>
<feature type="binding site" evidence="12 14">
    <location>
        <begin position="349"/>
        <end position="352"/>
    </location>
    <ligand>
        <name>ATP</name>
        <dbReference type="ChEBI" id="CHEBI:30616"/>
    </ligand>
</feature>
<evidence type="ECO:0000256" key="14">
    <source>
        <dbReference type="PIRSR" id="PIRSR001529-2"/>
    </source>
</evidence>
<keyword evidence="9 12" id="KW-0030">Aminoacyl-tRNA synthetase</keyword>
<evidence type="ECO:0000256" key="9">
    <source>
        <dbReference type="ARBA" id="ARBA00023146"/>
    </source>
</evidence>
<evidence type="ECO:0000259" key="15">
    <source>
        <dbReference type="PROSITE" id="PS50862"/>
    </source>
</evidence>
<dbReference type="Pfam" id="PF00587">
    <property type="entry name" value="tRNA-synt_2b"/>
    <property type="match status" value="1"/>
</dbReference>
<comment type="subcellular location">
    <subcellularLocation>
        <location evidence="1 12">Cytoplasm</location>
    </subcellularLocation>
</comment>
<feature type="binding site" evidence="12">
    <location>
        <position position="384"/>
    </location>
    <ligand>
        <name>L-serine</name>
        <dbReference type="ChEBI" id="CHEBI:33384"/>
    </ligand>
</feature>
<dbReference type="GO" id="GO:0005737">
    <property type="term" value="C:cytoplasm"/>
    <property type="evidence" value="ECO:0007669"/>
    <property type="project" value="UniProtKB-SubCell"/>
</dbReference>
<evidence type="ECO:0000256" key="4">
    <source>
        <dbReference type="ARBA" id="ARBA00022490"/>
    </source>
</evidence>
<name>A0A9D1NN92_9BACT</name>